<name>A0AA39NBP0_ARMTA</name>
<gene>
    <name evidence="1" type="ORF">EV420DRAFT_1477356</name>
</gene>
<dbReference type="RefSeq" id="XP_060334277.1">
    <property type="nucleotide sequence ID" value="XM_060469411.1"/>
</dbReference>
<evidence type="ECO:0000313" key="2">
    <source>
        <dbReference type="Proteomes" id="UP001175211"/>
    </source>
</evidence>
<evidence type="ECO:0000313" key="1">
    <source>
        <dbReference type="EMBL" id="KAK0462665.1"/>
    </source>
</evidence>
<dbReference type="GeneID" id="85352959"/>
<proteinExistence type="predicted"/>
<protein>
    <submittedName>
        <fullName evidence="1">Uncharacterized protein</fullName>
    </submittedName>
</protein>
<dbReference type="Proteomes" id="UP001175211">
    <property type="component" value="Unassembled WGS sequence"/>
</dbReference>
<sequence length="372" mass="41499">MSYIGNLVVQQYVSDILLSPEPPVRRTPSEILLAIFSEIYNEPAYAFEVGRKGSVAFAISHAELTSMALRRSKDKELNIMFIASEDACMMPSLVEAFRLVTARSQFLRDLDLYFPPSFIPLLSTLAGRVPVLRRCAVRIFGDATNAEHRIDAFAVAPWLEDVTLLGFDSWSTISVPYLSITSYEDFSLHMWYFWAVYQRPWMGRFHSIGPPVECPGICVFVASQGALFRGVTLPLVRAVVVESERLDSVLGFTDGDCLPAVYDLIIRSQCHKTSTQFSVYDTRLTGDIFDVLSELPCLTTLPFHFTRWYEECDAIIHDVVIALSFTVGGDVLGAHCVMPVLRQLIVTASKLLDNGRGSVGVVCPHFTSMVES</sequence>
<dbReference type="AlphaFoldDB" id="A0AA39NBP0"/>
<reference evidence="1" key="1">
    <citation type="submission" date="2023-06" db="EMBL/GenBank/DDBJ databases">
        <authorList>
            <consortium name="Lawrence Berkeley National Laboratory"/>
            <person name="Ahrendt S."/>
            <person name="Sahu N."/>
            <person name="Indic B."/>
            <person name="Wong-Bajracharya J."/>
            <person name="Merenyi Z."/>
            <person name="Ke H.-M."/>
            <person name="Monk M."/>
            <person name="Kocsube S."/>
            <person name="Drula E."/>
            <person name="Lipzen A."/>
            <person name="Balint B."/>
            <person name="Henrissat B."/>
            <person name="Andreopoulos B."/>
            <person name="Martin F.M."/>
            <person name="Harder C.B."/>
            <person name="Rigling D."/>
            <person name="Ford K.L."/>
            <person name="Foster G.D."/>
            <person name="Pangilinan J."/>
            <person name="Papanicolaou A."/>
            <person name="Barry K."/>
            <person name="LaButti K."/>
            <person name="Viragh M."/>
            <person name="Koriabine M."/>
            <person name="Yan M."/>
            <person name="Riley R."/>
            <person name="Champramary S."/>
            <person name="Plett K.L."/>
            <person name="Tsai I.J."/>
            <person name="Slot J."/>
            <person name="Sipos G."/>
            <person name="Plett J."/>
            <person name="Nagy L.G."/>
            <person name="Grigoriev I.V."/>
        </authorList>
    </citation>
    <scope>NUCLEOTIDE SEQUENCE</scope>
    <source>
        <strain evidence="1">CCBAS 213</strain>
    </source>
</reference>
<comment type="caution">
    <text evidence="1">The sequence shown here is derived from an EMBL/GenBank/DDBJ whole genome shotgun (WGS) entry which is preliminary data.</text>
</comment>
<accession>A0AA39NBP0</accession>
<keyword evidence="2" id="KW-1185">Reference proteome</keyword>
<organism evidence="1 2">
    <name type="scientific">Armillaria tabescens</name>
    <name type="common">Ringless honey mushroom</name>
    <name type="synonym">Agaricus tabescens</name>
    <dbReference type="NCBI Taxonomy" id="1929756"/>
    <lineage>
        <taxon>Eukaryota</taxon>
        <taxon>Fungi</taxon>
        <taxon>Dikarya</taxon>
        <taxon>Basidiomycota</taxon>
        <taxon>Agaricomycotina</taxon>
        <taxon>Agaricomycetes</taxon>
        <taxon>Agaricomycetidae</taxon>
        <taxon>Agaricales</taxon>
        <taxon>Marasmiineae</taxon>
        <taxon>Physalacriaceae</taxon>
        <taxon>Desarmillaria</taxon>
    </lineage>
</organism>
<dbReference type="EMBL" id="JAUEPS010000009">
    <property type="protein sequence ID" value="KAK0462665.1"/>
    <property type="molecule type" value="Genomic_DNA"/>
</dbReference>